<dbReference type="SUPFAM" id="SSF56112">
    <property type="entry name" value="Protein kinase-like (PK-like)"/>
    <property type="match status" value="1"/>
</dbReference>
<keyword evidence="5 9" id="KW-0418">Kinase</keyword>
<feature type="binding site" evidence="7">
    <location>
        <position position="41"/>
    </location>
    <ligand>
        <name>ATP</name>
        <dbReference type="ChEBI" id="CHEBI:30616"/>
    </ligand>
</feature>
<evidence type="ECO:0000256" key="7">
    <source>
        <dbReference type="PROSITE-ProRule" id="PRU10141"/>
    </source>
</evidence>
<dbReference type="AlphaFoldDB" id="X8AGI5"/>
<evidence type="ECO:0000256" key="5">
    <source>
        <dbReference type="ARBA" id="ARBA00022777"/>
    </source>
</evidence>
<dbReference type="PANTHER" id="PTHR43289:SF6">
    <property type="entry name" value="SERINE_THREONINE-PROTEIN KINASE NEKL-3"/>
    <property type="match status" value="1"/>
</dbReference>
<name>X8AGI5_MYCXE</name>
<evidence type="ECO:0000256" key="6">
    <source>
        <dbReference type="ARBA" id="ARBA00022840"/>
    </source>
</evidence>
<evidence type="ECO:0000256" key="3">
    <source>
        <dbReference type="ARBA" id="ARBA00022679"/>
    </source>
</evidence>
<accession>X8AGI5</accession>
<dbReference type="EMBL" id="JAOB01000060">
    <property type="protein sequence ID" value="EUA29970.1"/>
    <property type="molecule type" value="Genomic_DNA"/>
</dbReference>
<evidence type="ECO:0000259" key="8">
    <source>
        <dbReference type="PROSITE" id="PS50011"/>
    </source>
</evidence>
<dbReference type="Gene3D" id="3.30.200.20">
    <property type="entry name" value="Phosphorylase Kinase, domain 1"/>
    <property type="match status" value="1"/>
</dbReference>
<dbReference type="PATRIC" id="fig|1299334.3.peg.5911"/>
<feature type="domain" description="Protein kinase" evidence="8">
    <location>
        <begin position="11"/>
        <end position="101"/>
    </location>
</feature>
<keyword evidence="3" id="KW-0808">Transferase</keyword>
<keyword evidence="2" id="KW-0723">Serine/threonine-protein kinase</keyword>
<sequence>MVDAGETFDGYVVDEEVGRGGSAIVYRAHDRERPDHVVALKILTEEHRTAPERARLVREFEFAHRLGHPHIVEVYAHGPHWLAMQFIDGANRRGCNGWNNA</sequence>
<protein>
    <recommendedName>
        <fullName evidence="1">non-specific serine/threonine protein kinase</fullName>
        <ecNumber evidence="1">2.7.11.1</ecNumber>
    </recommendedName>
</protein>
<dbReference type="Pfam" id="PF00069">
    <property type="entry name" value="Pkinase"/>
    <property type="match status" value="1"/>
</dbReference>
<dbReference type="PROSITE" id="PS50011">
    <property type="entry name" value="PROTEIN_KINASE_DOM"/>
    <property type="match status" value="1"/>
</dbReference>
<evidence type="ECO:0000256" key="4">
    <source>
        <dbReference type="ARBA" id="ARBA00022741"/>
    </source>
</evidence>
<dbReference type="InterPro" id="IPR000719">
    <property type="entry name" value="Prot_kinase_dom"/>
</dbReference>
<dbReference type="GO" id="GO:0004674">
    <property type="term" value="F:protein serine/threonine kinase activity"/>
    <property type="evidence" value="ECO:0007669"/>
    <property type="project" value="UniProtKB-KW"/>
</dbReference>
<dbReference type="InterPro" id="IPR017441">
    <property type="entry name" value="Protein_kinase_ATP_BS"/>
</dbReference>
<gene>
    <name evidence="9" type="ORF">I553_4225</name>
</gene>
<dbReference type="InterPro" id="IPR011009">
    <property type="entry name" value="Kinase-like_dom_sf"/>
</dbReference>
<proteinExistence type="predicted"/>
<evidence type="ECO:0000256" key="1">
    <source>
        <dbReference type="ARBA" id="ARBA00012513"/>
    </source>
</evidence>
<organism evidence="9">
    <name type="scientific">Mycobacterium xenopi 4042</name>
    <dbReference type="NCBI Taxonomy" id="1299334"/>
    <lineage>
        <taxon>Bacteria</taxon>
        <taxon>Bacillati</taxon>
        <taxon>Actinomycetota</taxon>
        <taxon>Actinomycetes</taxon>
        <taxon>Mycobacteriales</taxon>
        <taxon>Mycobacteriaceae</taxon>
        <taxon>Mycobacterium</taxon>
    </lineage>
</organism>
<dbReference type="PANTHER" id="PTHR43289">
    <property type="entry name" value="MITOGEN-ACTIVATED PROTEIN KINASE KINASE KINASE 20-RELATED"/>
    <property type="match status" value="1"/>
</dbReference>
<reference evidence="9" key="1">
    <citation type="submission" date="2014-01" db="EMBL/GenBank/DDBJ databases">
        <authorList>
            <person name="Brown-Elliot B."/>
            <person name="Wallace R."/>
            <person name="Lenaerts A."/>
            <person name="Ordway D."/>
            <person name="DeGroote M.A."/>
            <person name="Parker T."/>
            <person name="Sizemore C."/>
            <person name="Tallon L.J."/>
            <person name="Sadzewicz L.K."/>
            <person name="Sengamalay N."/>
            <person name="Fraser C.M."/>
            <person name="Hine E."/>
            <person name="Shefchek K.A."/>
            <person name="Das S.P."/>
            <person name="Tettelin H."/>
        </authorList>
    </citation>
    <scope>NUCLEOTIDE SEQUENCE [LARGE SCALE GENOMIC DNA]</scope>
    <source>
        <strain evidence="9">4042</strain>
    </source>
</reference>
<dbReference type="GO" id="GO:0005524">
    <property type="term" value="F:ATP binding"/>
    <property type="evidence" value="ECO:0007669"/>
    <property type="project" value="UniProtKB-UniRule"/>
</dbReference>
<keyword evidence="6 7" id="KW-0067">ATP-binding</keyword>
<comment type="caution">
    <text evidence="9">The sequence shown here is derived from an EMBL/GenBank/DDBJ whole genome shotgun (WGS) entry which is preliminary data.</text>
</comment>
<keyword evidence="4 7" id="KW-0547">Nucleotide-binding</keyword>
<dbReference type="PROSITE" id="PS00107">
    <property type="entry name" value="PROTEIN_KINASE_ATP"/>
    <property type="match status" value="1"/>
</dbReference>
<evidence type="ECO:0000313" key="9">
    <source>
        <dbReference type="EMBL" id="EUA29970.1"/>
    </source>
</evidence>
<evidence type="ECO:0000256" key="2">
    <source>
        <dbReference type="ARBA" id="ARBA00022527"/>
    </source>
</evidence>
<dbReference type="EC" id="2.7.11.1" evidence="1"/>